<evidence type="ECO:0000313" key="1">
    <source>
        <dbReference type="EMBL" id="CAG5120391.1"/>
    </source>
</evidence>
<evidence type="ECO:0000313" key="2">
    <source>
        <dbReference type="Proteomes" id="UP000678393"/>
    </source>
</evidence>
<dbReference type="AlphaFoldDB" id="A0A8S3YYL5"/>
<protein>
    <submittedName>
        <fullName evidence="1">Uncharacterized protein</fullName>
    </submittedName>
</protein>
<accession>A0A8S3YYL5</accession>
<dbReference type="Proteomes" id="UP000678393">
    <property type="component" value="Unassembled WGS sequence"/>
</dbReference>
<gene>
    <name evidence="1" type="ORF">CUNI_LOCUS5949</name>
</gene>
<comment type="caution">
    <text evidence="1">The sequence shown here is derived from an EMBL/GenBank/DDBJ whole genome shotgun (WGS) entry which is preliminary data.</text>
</comment>
<keyword evidence="2" id="KW-1185">Reference proteome</keyword>
<organism evidence="1 2">
    <name type="scientific">Candidula unifasciata</name>
    <dbReference type="NCBI Taxonomy" id="100452"/>
    <lineage>
        <taxon>Eukaryota</taxon>
        <taxon>Metazoa</taxon>
        <taxon>Spiralia</taxon>
        <taxon>Lophotrochozoa</taxon>
        <taxon>Mollusca</taxon>
        <taxon>Gastropoda</taxon>
        <taxon>Heterobranchia</taxon>
        <taxon>Euthyneura</taxon>
        <taxon>Panpulmonata</taxon>
        <taxon>Eupulmonata</taxon>
        <taxon>Stylommatophora</taxon>
        <taxon>Helicina</taxon>
        <taxon>Helicoidea</taxon>
        <taxon>Geomitridae</taxon>
        <taxon>Candidula</taxon>
    </lineage>
</organism>
<name>A0A8S3YYL5_9EUPU</name>
<sequence length="75" mass="8135">MDIRHSHKEDVVLLYAHYSAQNLAKQIAECCQHGREVKLASDQKAASSSAALVPDVASKCVAYESSALHNDSSLH</sequence>
<reference evidence="1" key="1">
    <citation type="submission" date="2021-04" db="EMBL/GenBank/DDBJ databases">
        <authorList>
            <consortium name="Molecular Ecology Group"/>
        </authorList>
    </citation>
    <scope>NUCLEOTIDE SEQUENCE</scope>
</reference>
<proteinExistence type="predicted"/>
<dbReference type="OrthoDB" id="10263753at2759"/>
<dbReference type="EMBL" id="CAJHNH020000890">
    <property type="protein sequence ID" value="CAG5120391.1"/>
    <property type="molecule type" value="Genomic_DNA"/>
</dbReference>
<feature type="non-terminal residue" evidence="1">
    <location>
        <position position="75"/>
    </location>
</feature>